<sequence length="68" mass="6917">MGQDSRATRMPGRSSDSPLLIVIGLAVAAIAFVGTAVFGWEFGATSGPVPVVIGVACAILGVVVYLRQ</sequence>
<dbReference type="EMBL" id="LGUC01000001">
    <property type="protein sequence ID" value="KPN31735.1"/>
    <property type="molecule type" value="Genomic_DNA"/>
</dbReference>
<keyword evidence="3" id="KW-1185">Reference proteome</keyword>
<keyword evidence="1" id="KW-0472">Membrane</keyword>
<evidence type="ECO:0000313" key="3">
    <source>
        <dbReference type="Proteomes" id="UP000050535"/>
    </source>
</evidence>
<dbReference type="Proteomes" id="UP000050535">
    <property type="component" value="Unassembled WGS sequence"/>
</dbReference>
<accession>A0A0P7GCM1</accession>
<feature type="transmembrane region" description="Helical" evidence="1">
    <location>
        <begin position="20"/>
        <end position="40"/>
    </location>
</feature>
<name>A0A0P7GCM1_9EURY</name>
<keyword evidence="1" id="KW-1133">Transmembrane helix</keyword>
<gene>
    <name evidence="2" type="ORF">SY89_02486</name>
</gene>
<evidence type="ECO:0000256" key="1">
    <source>
        <dbReference type="SAM" id="Phobius"/>
    </source>
</evidence>
<protein>
    <recommendedName>
        <fullName evidence="4">Multidrug transporter</fullName>
    </recommendedName>
</protein>
<reference evidence="3" key="1">
    <citation type="submission" date="2013-11" db="EMBL/GenBank/DDBJ databases">
        <authorList>
            <person name="Hoang H.T."/>
            <person name="Killian M.L."/>
            <person name="Madson D.M."/>
            <person name="Arruda P.H.E."/>
            <person name="Sun D."/>
            <person name="Schwartz K.J."/>
            <person name="Yoon K."/>
        </authorList>
    </citation>
    <scope>NUCLEOTIDE SEQUENCE [LARGE SCALE GENOMIC DNA]</scope>
    <source>
        <strain evidence="3">CDK2</strain>
    </source>
</reference>
<evidence type="ECO:0008006" key="4">
    <source>
        <dbReference type="Google" id="ProtNLM"/>
    </source>
</evidence>
<proteinExistence type="predicted"/>
<feature type="transmembrane region" description="Helical" evidence="1">
    <location>
        <begin position="46"/>
        <end position="66"/>
    </location>
</feature>
<keyword evidence="1" id="KW-0812">Transmembrane</keyword>
<comment type="caution">
    <text evidence="2">The sequence shown here is derived from an EMBL/GenBank/DDBJ whole genome shotgun (WGS) entry which is preliminary data.</text>
</comment>
<evidence type="ECO:0000313" key="2">
    <source>
        <dbReference type="EMBL" id="KPN31735.1"/>
    </source>
</evidence>
<organism evidence="2 3">
    <name type="scientific">Halolamina pelagica</name>
    <dbReference type="NCBI Taxonomy" id="699431"/>
    <lineage>
        <taxon>Archaea</taxon>
        <taxon>Methanobacteriati</taxon>
        <taxon>Methanobacteriota</taxon>
        <taxon>Stenosarchaea group</taxon>
        <taxon>Halobacteria</taxon>
        <taxon>Halobacteriales</taxon>
        <taxon>Haloferacaceae</taxon>
    </lineage>
</organism>
<dbReference type="AlphaFoldDB" id="A0A0P7GCM1"/>